<evidence type="ECO:0000313" key="2">
    <source>
        <dbReference type="Proteomes" id="UP001227192"/>
    </source>
</evidence>
<dbReference type="GO" id="GO:0005886">
    <property type="term" value="C:plasma membrane"/>
    <property type="evidence" value="ECO:0007669"/>
    <property type="project" value="TreeGrafter"/>
</dbReference>
<dbReference type="AlphaFoldDB" id="A0AAI9TAC8"/>
<dbReference type="InterPro" id="IPR029055">
    <property type="entry name" value="Ntn_hydrolases_N"/>
</dbReference>
<gene>
    <name evidence="1" type="ORF">VN97_g10131</name>
</gene>
<reference evidence="1" key="2">
    <citation type="journal article" date="2016" name="Fungal Biol.">
        <title>Ochratoxin A production by Penicillium thymicola.</title>
        <authorList>
            <person name="Nguyen H.D.T."/>
            <person name="McMullin D.R."/>
            <person name="Ponomareva E."/>
            <person name="Riley R."/>
            <person name="Pomraning K.R."/>
            <person name="Baker S.E."/>
            <person name="Seifert K.A."/>
        </authorList>
    </citation>
    <scope>NUCLEOTIDE SEQUENCE</scope>
    <source>
        <strain evidence="1">DAOM 180753</strain>
    </source>
</reference>
<sequence>MQDPCQISQDVEKLEAWSSSSSPGPTLTQYSIPRRNWRQTLVNMSQPMKLGFLAILSLLLISIHLPSAKTSPLEFSERDPNADLGLHGGIGPGKLGAVASENSICSRHGTDILKKGGNAADALVATEFCIGVIANGD</sequence>
<dbReference type="EMBL" id="LACB01000447">
    <property type="protein sequence ID" value="KAJ9483279.1"/>
    <property type="molecule type" value="Genomic_DNA"/>
</dbReference>
<dbReference type="Proteomes" id="UP001227192">
    <property type="component" value="Unassembled WGS sequence"/>
</dbReference>
<proteinExistence type="predicted"/>
<name>A0AAI9TAC8_PENTH</name>
<dbReference type="PANTHER" id="PTHR11686:SF62">
    <property type="entry name" value="GLUTATHIONE HYDROLASE"/>
    <property type="match status" value="1"/>
</dbReference>
<dbReference type="GO" id="GO:0036374">
    <property type="term" value="F:glutathione hydrolase activity"/>
    <property type="evidence" value="ECO:0007669"/>
    <property type="project" value="InterPro"/>
</dbReference>
<reference evidence="1" key="1">
    <citation type="submission" date="2015-06" db="EMBL/GenBank/DDBJ databases">
        <authorList>
            <person name="Nguyen H."/>
        </authorList>
    </citation>
    <scope>NUCLEOTIDE SEQUENCE</scope>
    <source>
        <strain evidence="1">DAOM 180753</strain>
    </source>
</reference>
<evidence type="ECO:0000313" key="1">
    <source>
        <dbReference type="EMBL" id="KAJ9483279.1"/>
    </source>
</evidence>
<comment type="caution">
    <text evidence="1">The sequence shown here is derived from an EMBL/GenBank/DDBJ whole genome shotgun (WGS) entry which is preliminary data.</text>
</comment>
<protein>
    <submittedName>
        <fullName evidence="1">Uncharacterized protein</fullName>
    </submittedName>
</protein>
<keyword evidence="2" id="KW-1185">Reference proteome</keyword>
<dbReference type="SUPFAM" id="SSF56235">
    <property type="entry name" value="N-terminal nucleophile aminohydrolases (Ntn hydrolases)"/>
    <property type="match status" value="1"/>
</dbReference>
<organism evidence="1 2">
    <name type="scientific">Penicillium thymicola</name>
    <dbReference type="NCBI Taxonomy" id="293382"/>
    <lineage>
        <taxon>Eukaryota</taxon>
        <taxon>Fungi</taxon>
        <taxon>Dikarya</taxon>
        <taxon>Ascomycota</taxon>
        <taxon>Pezizomycotina</taxon>
        <taxon>Eurotiomycetes</taxon>
        <taxon>Eurotiomycetidae</taxon>
        <taxon>Eurotiales</taxon>
        <taxon>Aspergillaceae</taxon>
        <taxon>Penicillium</taxon>
    </lineage>
</organism>
<dbReference type="InterPro" id="IPR000101">
    <property type="entry name" value="GGT_peptidase"/>
</dbReference>
<dbReference type="GO" id="GO:0006751">
    <property type="term" value="P:glutathione catabolic process"/>
    <property type="evidence" value="ECO:0007669"/>
    <property type="project" value="InterPro"/>
</dbReference>
<accession>A0AAI9TAC8</accession>
<dbReference type="PANTHER" id="PTHR11686">
    <property type="entry name" value="GAMMA GLUTAMYL TRANSPEPTIDASE"/>
    <property type="match status" value="1"/>
</dbReference>